<evidence type="ECO:0000256" key="12">
    <source>
        <dbReference type="ARBA" id="ARBA00093255"/>
    </source>
</evidence>
<dbReference type="HAMAP" id="MF_03148">
    <property type="entry name" value="HAM1_NTPase"/>
    <property type="match status" value="1"/>
</dbReference>
<keyword evidence="5 14" id="KW-0547">Nucleotide-binding</keyword>
<feature type="binding site" evidence="14">
    <location>
        <begin position="88"/>
        <end position="89"/>
    </location>
    <ligand>
        <name>ITP</name>
        <dbReference type="ChEBI" id="CHEBI:61402"/>
    </ligand>
</feature>
<comment type="function">
    <text evidence="10">Pyrophosphatase that hydrolyzes the non-canonical purine nucleotides inosine triphosphate (ITP), deoxyinosine triphosphate (dITP) as well as 2'-deoxy-N-6-hydroxylaminopurine triphosphate (dHAPTP) and xanthosine 5'-triphosphate (XTP) to their respective monophosphate derivatives. The enzyme does not distinguish between the deoxy- and ribose forms. Probably excludes non-canonical purines from RNA and DNA precursor pools, thus preventing their incorporation into RNA and DNA and avoiding chromosomal lesions.</text>
</comment>
<keyword evidence="6 14" id="KW-0378">Hydrolase</keyword>
<comment type="catalytic activity">
    <reaction evidence="11">
        <text>ITP + H2O = IMP + diphosphate + H(+)</text>
        <dbReference type="Rhea" id="RHEA:29399"/>
        <dbReference type="ChEBI" id="CHEBI:15377"/>
        <dbReference type="ChEBI" id="CHEBI:15378"/>
        <dbReference type="ChEBI" id="CHEBI:33019"/>
        <dbReference type="ChEBI" id="CHEBI:58053"/>
        <dbReference type="ChEBI" id="CHEBI:61402"/>
        <dbReference type="EC" id="3.6.1.66"/>
    </reaction>
    <physiologicalReaction direction="left-to-right" evidence="11">
        <dbReference type="Rhea" id="RHEA:29400"/>
    </physiologicalReaction>
</comment>
<dbReference type="GO" id="GO:0036222">
    <property type="term" value="F:XTP diphosphatase activity"/>
    <property type="evidence" value="ECO:0007669"/>
    <property type="project" value="UniProtKB-UniRule"/>
</dbReference>
<comment type="catalytic activity">
    <reaction evidence="13">
        <text>N(6)-hydroxy-dATP + H2O = N(6)-hydroxy-dAMP + diphosphate + H(+)</text>
        <dbReference type="Rhea" id="RHEA:83971"/>
        <dbReference type="ChEBI" id="CHEBI:15377"/>
        <dbReference type="ChEBI" id="CHEBI:15378"/>
        <dbReference type="ChEBI" id="CHEBI:33019"/>
        <dbReference type="ChEBI" id="CHEBI:233529"/>
        <dbReference type="ChEBI" id="CHEBI:233530"/>
    </reaction>
    <physiologicalReaction direction="left-to-right" evidence="13">
        <dbReference type="Rhea" id="RHEA:83972"/>
    </physiologicalReaction>
</comment>
<evidence type="ECO:0000256" key="6">
    <source>
        <dbReference type="ARBA" id="ARBA00022801"/>
    </source>
</evidence>
<keyword evidence="8 14" id="KW-0546">Nucleotide metabolism</keyword>
<accession>A0A8I6RKT8</accession>
<feature type="binding site" evidence="14">
    <location>
        <position position="88"/>
    </location>
    <ligand>
        <name>Mg(2+)</name>
        <dbReference type="ChEBI" id="CHEBI:18420"/>
    </ligand>
</feature>
<feature type="binding site" evidence="14">
    <location>
        <position position="187"/>
    </location>
    <ligand>
        <name>ITP</name>
        <dbReference type="ChEBI" id="CHEBI:61402"/>
    </ligand>
</feature>
<evidence type="ECO:0000256" key="15">
    <source>
        <dbReference type="RuleBase" id="RU003781"/>
    </source>
</evidence>
<evidence type="ECO:0000313" key="16">
    <source>
        <dbReference type="EnsemblMetazoa" id="XP_014248100.1"/>
    </source>
</evidence>
<evidence type="ECO:0000256" key="2">
    <source>
        <dbReference type="ARBA" id="ARBA00008023"/>
    </source>
</evidence>
<dbReference type="Proteomes" id="UP000494040">
    <property type="component" value="Unassembled WGS sequence"/>
</dbReference>
<comment type="cofactor">
    <cofactor evidence="14">
        <name>Mg(2+)</name>
        <dbReference type="ChEBI" id="CHEBI:18420"/>
    </cofactor>
    <cofactor evidence="14">
        <name>Mn(2+)</name>
        <dbReference type="ChEBI" id="CHEBI:29035"/>
    </cofactor>
    <text evidence="14">Binds 1 divalent metal cation per subunit; can use either Mg(2+) or Mn(2+).</text>
</comment>
<keyword evidence="9 14" id="KW-0464">Manganese</keyword>
<feature type="binding site" evidence="14">
    <location>
        <begin position="164"/>
        <end position="167"/>
    </location>
    <ligand>
        <name>ITP</name>
        <dbReference type="ChEBI" id="CHEBI:61402"/>
    </ligand>
</feature>
<dbReference type="GO" id="GO:0005737">
    <property type="term" value="C:cytoplasm"/>
    <property type="evidence" value="ECO:0007669"/>
    <property type="project" value="UniProtKB-SubCell"/>
</dbReference>
<comment type="catalytic activity">
    <reaction evidence="14">
        <text>XTP + H2O = XMP + diphosphate + H(+)</text>
        <dbReference type="Rhea" id="RHEA:28610"/>
        <dbReference type="ChEBI" id="CHEBI:15377"/>
        <dbReference type="ChEBI" id="CHEBI:15378"/>
        <dbReference type="ChEBI" id="CHEBI:33019"/>
        <dbReference type="ChEBI" id="CHEBI:57464"/>
        <dbReference type="ChEBI" id="CHEBI:61314"/>
        <dbReference type="EC" id="3.6.1.66"/>
    </reaction>
</comment>
<comment type="subcellular location">
    <subcellularLocation>
        <location evidence="1 14">Cytoplasm</location>
    </subcellularLocation>
</comment>
<evidence type="ECO:0000256" key="3">
    <source>
        <dbReference type="ARBA" id="ARBA00022490"/>
    </source>
</evidence>
<feature type="binding site" evidence="14">
    <location>
        <position position="72"/>
    </location>
    <ligand>
        <name>ITP</name>
        <dbReference type="ChEBI" id="CHEBI:61402"/>
    </ligand>
</feature>
<dbReference type="EC" id="3.6.1.66" evidence="14"/>
<evidence type="ECO:0000256" key="11">
    <source>
        <dbReference type="ARBA" id="ARBA00093218"/>
    </source>
</evidence>
<evidence type="ECO:0000256" key="9">
    <source>
        <dbReference type="ARBA" id="ARBA00023211"/>
    </source>
</evidence>
<evidence type="ECO:0000256" key="13">
    <source>
        <dbReference type="ARBA" id="ARBA00093271"/>
    </source>
</evidence>
<dbReference type="SUPFAM" id="SSF52972">
    <property type="entry name" value="ITPase-like"/>
    <property type="match status" value="1"/>
</dbReference>
<reference evidence="16" key="1">
    <citation type="submission" date="2022-01" db="UniProtKB">
        <authorList>
            <consortium name="EnsemblMetazoa"/>
        </authorList>
    </citation>
    <scope>IDENTIFICATION</scope>
</reference>
<keyword evidence="7 14" id="KW-0460">Magnesium</keyword>
<dbReference type="InterPro" id="IPR027502">
    <property type="entry name" value="ITPase"/>
</dbReference>
<dbReference type="AlphaFoldDB" id="A0A8I6RKT8"/>
<dbReference type="GO" id="GO:0046872">
    <property type="term" value="F:metal ion binding"/>
    <property type="evidence" value="ECO:0007669"/>
    <property type="project" value="UniProtKB-KW"/>
</dbReference>
<evidence type="ECO:0000313" key="17">
    <source>
        <dbReference type="Proteomes" id="UP000494040"/>
    </source>
</evidence>
<comment type="catalytic activity">
    <reaction evidence="12">
        <text>dITP + H2O = dIMP + diphosphate + H(+)</text>
        <dbReference type="Rhea" id="RHEA:28342"/>
        <dbReference type="ChEBI" id="CHEBI:15377"/>
        <dbReference type="ChEBI" id="CHEBI:15378"/>
        <dbReference type="ChEBI" id="CHEBI:33019"/>
        <dbReference type="ChEBI" id="CHEBI:61194"/>
        <dbReference type="ChEBI" id="CHEBI:61382"/>
        <dbReference type="EC" id="3.6.1.66"/>
    </reaction>
    <physiologicalReaction direction="left-to-right" evidence="12">
        <dbReference type="Rhea" id="RHEA:28343"/>
    </physiologicalReaction>
</comment>
<name>A0A8I6RKT8_CIMLE</name>
<sequence length="210" mass="23231">MTPIGCVRRLATAVNKKLMASPPKTVVFVTGNAKKLEEVVTILGPKVSFTLVNKKVDLPELQGEIDDICKKKCRQASHIVNGPVIVEDTCLCFDALGGLPGPYIKWFLDKLGPEGLHKMLAGFEDKSATAVCTMAYTESEDSEVILFQGLTRGKIVEPRGPRDFGWDPCFQPENSNLTYAEMGKEEKNKVSHRYKAVSAIKEHFSNLKNM</sequence>
<dbReference type="GO" id="GO:0000166">
    <property type="term" value="F:nucleotide binding"/>
    <property type="evidence" value="ECO:0007669"/>
    <property type="project" value="UniProtKB-KW"/>
</dbReference>
<dbReference type="RefSeq" id="XP_014248100.1">
    <property type="nucleotide sequence ID" value="XM_014392614.2"/>
</dbReference>
<protein>
    <recommendedName>
        <fullName evidence="14">Inosine triphosphate pyrophosphatase</fullName>
        <shortName evidence="14">ITPase</shortName>
        <shortName evidence="14">Inosine triphosphatase</shortName>
        <ecNumber evidence="14">3.6.1.66</ecNumber>
    </recommendedName>
    <alternativeName>
        <fullName evidence="14">Non-canonical purine NTP pyrophosphatase</fullName>
    </alternativeName>
    <alternativeName>
        <fullName evidence="14">Non-standard purine NTP pyrophosphatase</fullName>
    </alternativeName>
    <alternativeName>
        <fullName evidence="14">Nucleoside-triphosphate diphosphatase</fullName>
    </alternativeName>
    <alternativeName>
        <fullName evidence="14">Nucleoside-triphosphate pyrophosphatase</fullName>
        <shortName evidence="14">NTPase</shortName>
    </alternativeName>
    <alternativeName>
        <fullName evidence="14">XTP/dITP diphosphatase</fullName>
    </alternativeName>
</protein>
<dbReference type="FunFam" id="3.90.950.10:FF:000003">
    <property type="entry name" value="Inosine triphosphate pyrophosphatase"/>
    <property type="match status" value="1"/>
</dbReference>
<keyword evidence="4 14" id="KW-0479">Metal-binding</keyword>
<dbReference type="PANTHER" id="PTHR11067:SF9">
    <property type="entry name" value="INOSINE TRIPHOSPHATE PYROPHOSPHATASE"/>
    <property type="match status" value="1"/>
</dbReference>
<keyword evidence="17" id="KW-1185">Reference proteome</keyword>
<dbReference type="OMA" id="YDPIFQP"/>
<dbReference type="CDD" id="cd00515">
    <property type="entry name" value="HAM1"/>
    <property type="match status" value="1"/>
</dbReference>
<evidence type="ECO:0000256" key="10">
    <source>
        <dbReference type="ARBA" id="ARBA00054940"/>
    </source>
</evidence>
<comment type="function">
    <text evidence="14">Pyrophosphatase that hydrolyzes non-canonical purine nucleotides such as inosine triphosphate (ITP), deoxyinosine triphosphate (dITP) or xanthosine 5'-triphosphate (XTP) to their respective monophosphate derivatives. The enzyme does not distinguish between the deoxy- and ribose forms. Probably excludes non-canonical purines from RNA and DNA precursor pools, thus preventing their incorporation into RNA and DNA and avoiding chromosomal lesions.</text>
</comment>
<evidence type="ECO:0000256" key="8">
    <source>
        <dbReference type="ARBA" id="ARBA00023080"/>
    </source>
</evidence>
<comment type="subunit">
    <text evidence="14">Homodimer.</text>
</comment>
<feature type="binding site" evidence="14">
    <location>
        <position position="60"/>
    </location>
    <ligand>
        <name>Mg(2+)</name>
        <dbReference type="ChEBI" id="CHEBI:18420"/>
    </ligand>
</feature>
<feature type="binding site" evidence="14">
    <location>
        <begin position="192"/>
        <end position="193"/>
    </location>
    <ligand>
        <name>ITP</name>
        <dbReference type="ChEBI" id="CHEBI:61402"/>
    </ligand>
</feature>
<dbReference type="EnsemblMetazoa" id="XM_014392614.2">
    <property type="protein sequence ID" value="XP_014248100.1"/>
    <property type="gene ID" value="LOC106665840"/>
</dbReference>
<evidence type="ECO:0000256" key="14">
    <source>
        <dbReference type="HAMAP-Rule" id="MF_03148"/>
    </source>
</evidence>
<dbReference type="GO" id="GO:0035870">
    <property type="term" value="F:dITP diphosphatase activity"/>
    <property type="evidence" value="ECO:0007669"/>
    <property type="project" value="UniProtKB-UniRule"/>
</dbReference>
<evidence type="ECO:0000256" key="5">
    <source>
        <dbReference type="ARBA" id="ARBA00022741"/>
    </source>
</evidence>
<keyword evidence="3 14" id="KW-0963">Cytoplasm</keyword>
<evidence type="ECO:0000256" key="7">
    <source>
        <dbReference type="ARBA" id="ARBA00022842"/>
    </source>
</evidence>
<comment type="similarity">
    <text evidence="2 14 15">Belongs to the HAM1 NTPase family.</text>
</comment>
<dbReference type="NCBIfam" id="TIGR00042">
    <property type="entry name" value="RdgB/HAM1 family non-canonical purine NTP pyrophosphatase"/>
    <property type="match status" value="1"/>
</dbReference>
<dbReference type="InterPro" id="IPR029001">
    <property type="entry name" value="ITPase-like_fam"/>
</dbReference>
<dbReference type="KEGG" id="clec:106665840"/>
<dbReference type="GeneID" id="106665840"/>
<dbReference type="Gene3D" id="3.90.950.10">
    <property type="match status" value="1"/>
</dbReference>
<feature type="binding site" evidence="14">
    <location>
        <begin position="30"/>
        <end position="35"/>
    </location>
    <ligand>
        <name>ITP</name>
        <dbReference type="ChEBI" id="CHEBI:61402"/>
    </ligand>
</feature>
<organism evidence="16 17">
    <name type="scientific">Cimex lectularius</name>
    <name type="common">Bed bug</name>
    <name type="synonym">Acanthia lectularia</name>
    <dbReference type="NCBI Taxonomy" id="79782"/>
    <lineage>
        <taxon>Eukaryota</taxon>
        <taxon>Metazoa</taxon>
        <taxon>Ecdysozoa</taxon>
        <taxon>Arthropoda</taxon>
        <taxon>Hexapoda</taxon>
        <taxon>Insecta</taxon>
        <taxon>Pterygota</taxon>
        <taxon>Neoptera</taxon>
        <taxon>Paraneoptera</taxon>
        <taxon>Hemiptera</taxon>
        <taxon>Heteroptera</taxon>
        <taxon>Panheteroptera</taxon>
        <taxon>Cimicomorpha</taxon>
        <taxon>Cimicidae</taxon>
        <taxon>Cimex</taxon>
    </lineage>
</organism>
<dbReference type="OrthoDB" id="6288734at2759"/>
<dbReference type="GO" id="GO:0009117">
    <property type="term" value="P:nucleotide metabolic process"/>
    <property type="evidence" value="ECO:0007669"/>
    <property type="project" value="UniProtKB-KW"/>
</dbReference>
<dbReference type="InterPro" id="IPR002637">
    <property type="entry name" value="RdgB/HAM1"/>
</dbReference>
<dbReference type="Pfam" id="PF01725">
    <property type="entry name" value="Ham1p_like"/>
    <property type="match status" value="1"/>
</dbReference>
<proteinExistence type="inferred from homology"/>
<dbReference type="PANTHER" id="PTHR11067">
    <property type="entry name" value="INOSINE TRIPHOSPHATE PYROPHOSPHATASE/HAM1 PROTEIN"/>
    <property type="match status" value="1"/>
</dbReference>
<evidence type="ECO:0000256" key="1">
    <source>
        <dbReference type="ARBA" id="ARBA00004496"/>
    </source>
</evidence>
<dbReference type="GO" id="GO:0009204">
    <property type="term" value="P:deoxyribonucleoside triphosphate catabolic process"/>
    <property type="evidence" value="ECO:0007669"/>
    <property type="project" value="UniProtKB-UniRule"/>
</dbReference>
<evidence type="ECO:0000256" key="4">
    <source>
        <dbReference type="ARBA" id="ARBA00022723"/>
    </source>
</evidence>
<dbReference type="GO" id="GO:0036220">
    <property type="term" value="F:ITP diphosphatase activity"/>
    <property type="evidence" value="ECO:0007669"/>
    <property type="project" value="UniProtKB-UniRule"/>
</dbReference>